<accession>A0AAU7ZMN8</accession>
<organism evidence="1">
    <name type="scientific">Tunturiibacter psychrotolerans</name>
    <dbReference type="NCBI Taxonomy" id="3069686"/>
    <lineage>
        <taxon>Bacteria</taxon>
        <taxon>Pseudomonadati</taxon>
        <taxon>Acidobacteriota</taxon>
        <taxon>Terriglobia</taxon>
        <taxon>Terriglobales</taxon>
        <taxon>Acidobacteriaceae</taxon>
        <taxon>Tunturiibacter</taxon>
    </lineage>
</organism>
<reference evidence="1" key="2">
    <citation type="journal article" date="2024" name="Environ. Microbiol.">
        <title>Genome analysis and description of Tunturibacter gen. nov. expands the diversity of Terriglobia in tundra soils.</title>
        <authorList>
            <person name="Messyasz A."/>
            <person name="Mannisto M.K."/>
            <person name="Kerkhof L.J."/>
            <person name="Haggblom M.M."/>
        </authorList>
    </citation>
    <scope>NUCLEOTIDE SEQUENCE</scope>
    <source>
        <strain evidence="1">X5P6</strain>
    </source>
</reference>
<dbReference type="AlphaFoldDB" id="A0AAU7ZMN8"/>
<dbReference type="RefSeq" id="WP_353063137.1">
    <property type="nucleotide sequence ID" value="NZ_CP132942.1"/>
</dbReference>
<evidence type="ECO:0000313" key="1">
    <source>
        <dbReference type="EMBL" id="XCB32297.1"/>
    </source>
</evidence>
<dbReference type="EMBL" id="CP132942">
    <property type="protein sequence ID" value="XCB32297.1"/>
    <property type="molecule type" value="Genomic_DNA"/>
</dbReference>
<evidence type="ECO:0008006" key="2">
    <source>
        <dbReference type="Google" id="ProtNLM"/>
    </source>
</evidence>
<gene>
    <name evidence="1" type="ORF">RBB77_17905</name>
</gene>
<proteinExistence type="predicted"/>
<dbReference type="KEGG" id="tpsc:RBB77_17905"/>
<sequence>MPEDIIECTEIVGKVVKCLKLYRAEPDGAELQIDFEDGTSFSCILESKPSVKASLIQTGVGTPEVLRHYIA</sequence>
<protein>
    <recommendedName>
        <fullName evidence="2">DUF4926 domain-containing protein</fullName>
    </recommendedName>
</protein>
<reference evidence="1" key="1">
    <citation type="submission" date="2023-08" db="EMBL/GenBank/DDBJ databases">
        <authorList>
            <person name="Messyasz A."/>
            <person name="Mannisto M.K."/>
            <person name="Kerkhof L.J."/>
            <person name="Haggblom M."/>
        </authorList>
    </citation>
    <scope>NUCLEOTIDE SEQUENCE</scope>
    <source>
        <strain evidence="1">X5P6</strain>
    </source>
</reference>
<name>A0AAU7ZMN8_9BACT</name>